<proteinExistence type="predicted"/>
<dbReference type="AlphaFoldDB" id="A0A336N3F8"/>
<evidence type="ECO:0000313" key="2">
    <source>
        <dbReference type="Proteomes" id="UP000253728"/>
    </source>
</evidence>
<reference evidence="1 2" key="1">
    <citation type="submission" date="2018-06" db="EMBL/GenBank/DDBJ databases">
        <authorList>
            <consortium name="Pathogen Informatics"/>
            <person name="Doyle S."/>
        </authorList>
    </citation>
    <scope>NUCLEOTIDE SEQUENCE [LARGE SCALE GENOMIC DNA]</scope>
    <source>
        <strain evidence="1 2">NCTC5908</strain>
    </source>
</reference>
<dbReference type="RefSeq" id="WP_005705138.1">
    <property type="nucleotide sequence ID" value="NZ_MAQF01000009.1"/>
</dbReference>
<evidence type="ECO:0000313" key="1">
    <source>
        <dbReference type="EMBL" id="SSY93925.1"/>
    </source>
</evidence>
<sequence length="157" mass="18878">MKKSSRTPSFGLHNSTDKWVLIVDDYFGYFDNQEERDFYHKKASDQFVLYHGCLNKLEPNESVKYNIDGEPSEDIATYQPIDIINYIKTKRVRTRTRLSRKQCDKLALNNLPLRFVYYKRRDVKLFDFDNLDLRPVDEIWRSTVHGVDFDKYNYDED</sequence>
<name>A0A336N3F8_AGGAP</name>
<dbReference type="GeneID" id="49636640"/>
<protein>
    <submittedName>
        <fullName evidence="1">Uncharacterized protein</fullName>
    </submittedName>
</protein>
<dbReference type="Proteomes" id="UP000253728">
    <property type="component" value="Unassembled WGS sequence"/>
</dbReference>
<dbReference type="EMBL" id="UFSP01000001">
    <property type="protein sequence ID" value="SSY93925.1"/>
    <property type="molecule type" value="Genomic_DNA"/>
</dbReference>
<accession>A0A336N3F8</accession>
<gene>
    <name evidence="1" type="ORF">NCTC5908_00615</name>
</gene>
<organism evidence="1 2">
    <name type="scientific">Aggregatibacter aphrophilus</name>
    <name type="common">Haemophilus aphrophilus</name>
    <dbReference type="NCBI Taxonomy" id="732"/>
    <lineage>
        <taxon>Bacteria</taxon>
        <taxon>Pseudomonadati</taxon>
        <taxon>Pseudomonadota</taxon>
        <taxon>Gammaproteobacteria</taxon>
        <taxon>Pasteurellales</taxon>
        <taxon>Pasteurellaceae</taxon>
        <taxon>Aggregatibacter</taxon>
    </lineage>
</organism>